<accession>A0A6J6GX72</accession>
<dbReference type="GO" id="GO:0046820">
    <property type="term" value="F:4-amino-4-deoxychorismate synthase activity"/>
    <property type="evidence" value="ECO:0007669"/>
    <property type="project" value="TreeGrafter"/>
</dbReference>
<dbReference type="Pfam" id="PF01063">
    <property type="entry name" value="Aminotran_4"/>
    <property type="match status" value="1"/>
</dbReference>
<evidence type="ECO:0000313" key="2">
    <source>
        <dbReference type="EMBL" id="CAB4606012.1"/>
    </source>
</evidence>
<dbReference type="PRINTS" id="PR00095">
    <property type="entry name" value="ANTSNTHASEI"/>
</dbReference>
<name>A0A6J6GX72_9ZZZZ</name>
<dbReference type="Gene3D" id="3.30.470.10">
    <property type="match status" value="1"/>
</dbReference>
<dbReference type="Gene3D" id="3.20.10.10">
    <property type="entry name" value="D-amino Acid Aminotransferase, subunit A, domain 2"/>
    <property type="match status" value="1"/>
</dbReference>
<dbReference type="InterPro" id="IPR015890">
    <property type="entry name" value="Chorismate_C"/>
</dbReference>
<dbReference type="PANTHER" id="PTHR11236:SF50">
    <property type="entry name" value="AMINODEOXYCHORISMATE SYNTHASE COMPONENT 1"/>
    <property type="match status" value="1"/>
</dbReference>
<dbReference type="InterPro" id="IPR036038">
    <property type="entry name" value="Aminotransferase-like"/>
</dbReference>
<feature type="domain" description="Chorismate-utilising enzyme C-terminal" evidence="1">
    <location>
        <begin position="68"/>
        <end position="313"/>
    </location>
</feature>
<organism evidence="2">
    <name type="scientific">freshwater metagenome</name>
    <dbReference type="NCBI Taxonomy" id="449393"/>
    <lineage>
        <taxon>unclassified sequences</taxon>
        <taxon>metagenomes</taxon>
        <taxon>ecological metagenomes</taxon>
    </lineage>
</organism>
<dbReference type="Pfam" id="PF00425">
    <property type="entry name" value="Chorismate_bind"/>
    <property type="match status" value="1"/>
</dbReference>
<dbReference type="SUPFAM" id="SSF56752">
    <property type="entry name" value="D-aminoacid aminotransferase-like PLP-dependent enzymes"/>
    <property type="match status" value="1"/>
</dbReference>
<dbReference type="PANTHER" id="PTHR11236">
    <property type="entry name" value="AMINOBENZOATE/ANTHRANILATE SYNTHASE"/>
    <property type="match status" value="1"/>
</dbReference>
<dbReference type="InterPro" id="IPR043131">
    <property type="entry name" value="BCAT-like_N"/>
</dbReference>
<sequence>MNGVLAADLLEISSDPDCLNDGGFWAVTTAFEGEFTFAKFGKVLRGVAFPETEHWVGLKGVWESSMSQSEFESYVSNIRNQIELGNVYQVNACRILSTEIEKERSLAPLFAKILTKNPAPSACFLKLPDLEIASASPELFIERSGTTVKTSPIKGTRKLSETGSKFSDKDLAENVMIVDLMRNDFARICRSGSVQVPELFRSELHPGLEHLVSDVIGELRDGISWREILEELLPPGSVSGAPKSSAIRLIEDSESSFRGPYCGALGWVEGTNSSLSVAIRIFWKTASKLKFGSGAGITWSSNPTSEWEETELKAAKLLSIAGGLKGDRWPFGSGLFETVRVENGTPQLMKEHLARARNSAAILGYEIPTDSEIFEKVGSLDWIELGRMRLTFGETFQVSIDPYVDTIHPARIGVIKLDIKPELKVHKTFPYTENLQRLTDARVDGFDEIVIVNQNGKVCEGAVSNYVFRIGGLWVTPSLDSGVLPGIIRGLVIASGLAIEADIDAEQLGEASHAFALSALRIAQPICEIAGRKLLDDEISKQWAMKLREILYSNSVG</sequence>
<dbReference type="InterPro" id="IPR019999">
    <property type="entry name" value="Anth_synth_I-like"/>
</dbReference>
<dbReference type="EMBL" id="CAEZUQ010000044">
    <property type="protein sequence ID" value="CAB4606012.1"/>
    <property type="molecule type" value="Genomic_DNA"/>
</dbReference>
<dbReference type="AlphaFoldDB" id="A0A6J6GX72"/>
<dbReference type="SUPFAM" id="SSF56322">
    <property type="entry name" value="ADC synthase"/>
    <property type="match status" value="1"/>
</dbReference>
<dbReference type="GO" id="GO:0000162">
    <property type="term" value="P:L-tryptophan biosynthetic process"/>
    <property type="evidence" value="ECO:0007669"/>
    <property type="project" value="TreeGrafter"/>
</dbReference>
<gene>
    <name evidence="2" type="ORF">UFOPK1842_00491</name>
</gene>
<evidence type="ECO:0000259" key="1">
    <source>
        <dbReference type="Pfam" id="PF00425"/>
    </source>
</evidence>
<protein>
    <submittedName>
        <fullName evidence="2">Unannotated protein</fullName>
    </submittedName>
</protein>
<reference evidence="2" key="1">
    <citation type="submission" date="2020-05" db="EMBL/GenBank/DDBJ databases">
        <authorList>
            <person name="Chiriac C."/>
            <person name="Salcher M."/>
            <person name="Ghai R."/>
            <person name="Kavagutti S V."/>
        </authorList>
    </citation>
    <scope>NUCLEOTIDE SEQUENCE</scope>
</reference>
<proteinExistence type="predicted"/>
<dbReference type="InterPro" id="IPR005801">
    <property type="entry name" value="ADC_synthase"/>
</dbReference>
<dbReference type="InterPro" id="IPR043132">
    <property type="entry name" value="BCAT-like_C"/>
</dbReference>
<dbReference type="Gene3D" id="3.60.120.10">
    <property type="entry name" value="Anthranilate synthase"/>
    <property type="match status" value="1"/>
</dbReference>
<dbReference type="InterPro" id="IPR001544">
    <property type="entry name" value="Aminotrans_IV"/>
</dbReference>